<dbReference type="EnsemblMetazoa" id="AMEM007269-RA">
    <property type="protein sequence ID" value="AMEM007269-PA"/>
    <property type="gene ID" value="AMEM007269"/>
</dbReference>
<dbReference type="Proteomes" id="UP000075903">
    <property type="component" value="Unassembled WGS sequence"/>
</dbReference>
<dbReference type="GO" id="GO:0047057">
    <property type="term" value="F:vitamin-K-epoxide reductase (warfarin-sensitive) activity"/>
    <property type="evidence" value="ECO:0007669"/>
    <property type="project" value="UniProtKB-EC"/>
</dbReference>
<dbReference type="PANTHER" id="PTHR14519:SF8">
    <property type="entry name" value="VITAMIN K EPOXIDE REDUCTASE COMPLEX SUBUNIT 1"/>
    <property type="match status" value="1"/>
</dbReference>
<evidence type="ECO:0000256" key="9">
    <source>
        <dbReference type="ARBA" id="ARBA00023136"/>
    </source>
</evidence>
<accession>A0A182V1G1</accession>
<evidence type="ECO:0000256" key="11">
    <source>
        <dbReference type="ARBA" id="ARBA00023284"/>
    </source>
</evidence>
<evidence type="ECO:0000256" key="10">
    <source>
        <dbReference type="ARBA" id="ARBA00023157"/>
    </source>
</evidence>
<comment type="subcellular location">
    <subcellularLocation>
        <location evidence="1">Endoplasmic reticulum membrane</location>
        <topology evidence="1">Multi-pass membrane protein</topology>
    </subcellularLocation>
</comment>
<organism evidence="14 15">
    <name type="scientific">Anopheles merus</name>
    <name type="common">Mosquito</name>
    <dbReference type="NCBI Taxonomy" id="30066"/>
    <lineage>
        <taxon>Eukaryota</taxon>
        <taxon>Metazoa</taxon>
        <taxon>Ecdysozoa</taxon>
        <taxon>Arthropoda</taxon>
        <taxon>Hexapoda</taxon>
        <taxon>Insecta</taxon>
        <taxon>Pterygota</taxon>
        <taxon>Neoptera</taxon>
        <taxon>Endopterygota</taxon>
        <taxon>Diptera</taxon>
        <taxon>Nematocera</taxon>
        <taxon>Culicoidea</taxon>
        <taxon>Culicidae</taxon>
        <taxon>Anophelinae</taxon>
        <taxon>Anopheles</taxon>
    </lineage>
</organism>
<dbReference type="PANTHER" id="PTHR14519">
    <property type="entry name" value="VITAMIN K EPOXIDE REDUCTASE COMPLEX, SUBUNIT 1"/>
    <property type="match status" value="1"/>
</dbReference>
<evidence type="ECO:0000256" key="3">
    <source>
        <dbReference type="ARBA" id="ARBA00012278"/>
    </source>
</evidence>
<dbReference type="VEuPathDB" id="VectorBase:AMEM21_013382"/>
<sequence length="226" mass="25053">MVLVHSSIVPFFAASARCDVKVSPCLLPKQTLSILRVPLVISGPIRRTRRMSILASNCKCTYTLALVGLSVCGFLLSLYTSYVELRAEHDHTYQAMCDISERISCTKVFTSRYGRGFGIVGPLLGDDSLLNVPNGFYGIFYYFLVAGLSFSNHLAVSRLTSYLILLSNGLSLYLAYLLYFVLQDLCVVCVTTYAVNLVSLILALQKIQALIREEQVMRALKVGKVK</sequence>
<keyword evidence="10" id="KW-1015">Disulfide bond</keyword>
<name>A0A182V1G1_ANOME</name>
<reference evidence="14" key="1">
    <citation type="submission" date="2020-05" db="UniProtKB">
        <authorList>
            <consortium name="EnsemblMetazoa"/>
        </authorList>
    </citation>
    <scope>IDENTIFICATION</scope>
    <source>
        <strain evidence="14">MAF</strain>
    </source>
</reference>
<feature type="transmembrane region" description="Helical" evidence="12">
    <location>
        <begin position="162"/>
        <end position="179"/>
    </location>
</feature>
<dbReference type="EC" id="1.17.4.4" evidence="3"/>
<evidence type="ECO:0000256" key="6">
    <source>
        <dbReference type="ARBA" id="ARBA00022824"/>
    </source>
</evidence>
<dbReference type="GO" id="GO:0005789">
    <property type="term" value="C:endoplasmic reticulum membrane"/>
    <property type="evidence" value="ECO:0007669"/>
    <property type="project" value="UniProtKB-SubCell"/>
</dbReference>
<keyword evidence="15" id="KW-1185">Reference proteome</keyword>
<keyword evidence="9 12" id="KW-0472">Membrane</keyword>
<keyword evidence="8" id="KW-0560">Oxidoreductase</keyword>
<evidence type="ECO:0000313" key="15">
    <source>
        <dbReference type="Proteomes" id="UP000075903"/>
    </source>
</evidence>
<dbReference type="GO" id="GO:0042373">
    <property type="term" value="P:vitamin K metabolic process"/>
    <property type="evidence" value="ECO:0007669"/>
    <property type="project" value="InterPro"/>
</dbReference>
<dbReference type="AlphaFoldDB" id="A0A182V1G1"/>
<evidence type="ECO:0000256" key="12">
    <source>
        <dbReference type="SAM" id="Phobius"/>
    </source>
</evidence>
<evidence type="ECO:0000256" key="1">
    <source>
        <dbReference type="ARBA" id="ARBA00004477"/>
    </source>
</evidence>
<dbReference type="GO" id="GO:0048038">
    <property type="term" value="F:quinone binding"/>
    <property type="evidence" value="ECO:0007669"/>
    <property type="project" value="UniProtKB-KW"/>
</dbReference>
<dbReference type="Gene3D" id="1.20.1440.130">
    <property type="entry name" value="VKOR domain"/>
    <property type="match status" value="1"/>
</dbReference>
<feature type="transmembrane region" description="Helical" evidence="12">
    <location>
        <begin position="60"/>
        <end position="79"/>
    </location>
</feature>
<dbReference type="Pfam" id="PF07884">
    <property type="entry name" value="VKOR"/>
    <property type="match status" value="1"/>
</dbReference>
<feature type="transmembrane region" description="Helical" evidence="12">
    <location>
        <begin position="185"/>
        <end position="204"/>
    </location>
</feature>
<evidence type="ECO:0000256" key="5">
    <source>
        <dbReference type="ARBA" id="ARBA00022719"/>
    </source>
</evidence>
<keyword evidence="7 12" id="KW-1133">Transmembrane helix</keyword>
<evidence type="ECO:0000256" key="8">
    <source>
        <dbReference type="ARBA" id="ARBA00023002"/>
    </source>
</evidence>
<dbReference type="CDD" id="cd12917">
    <property type="entry name" value="VKOR_euk"/>
    <property type="match status" value="1"/>
</dbReference>
<keyword evidence="4 12" id="KW-0812">Transmembrane</keyword>
<evidence type="ECO:0000313" key="14">
    <source>
        <dbReference type="EnsemblMetazoa" id="AMEM007269-PA"/>
    </source>
</evidence>
<keyword evidence="5" id="KW-0874">Quinone</keyword>
<proteinExistence type="inferred from homology"/>
<keyword evidence="11" id="KW-0676">Redox-active center</keyword>
<keyword evidence="6" id="KW-0256">Endoplasmic reticulum</keyword>
<feature type="domain" description="Vitamin K epoxide reductase" evidence="13">
    <location>
        <begin position="59"/>
        <end position="207"/>
    </location>
</feature>
<protein>
    <recommendedName>
        <fullName evidence="3">vitamin-K-epoxide reductase (warfarin-sensitive)</fullName>
        <ecNumber evidence="3">1.17.4.4</ecNumber>
    </recommendedName>
</protein>
<dbReference type="STRING" id="30066.A0A182V1G1"/>
<dbReference type="InterPro" id="IPR042406">
    <property type="entry name" value="VKORC1/VKORC1L1"/>
</dbReference>
<dbReference type="VEuPathDB" id="VectorBase:AMEM007269"/>
<evidence type="ECO:0000256" key="2">
    <source>
        <dbReference type="ARBA" id="ARBA00006214"/>
    </source>
</evidence>
<dbReference type="InterPro" id="IPR012932">
    <property type="entry name" value="VKOR"/>
</dbReference>
<comment type="similarity">
    <text evidence="2">Belongs to the VKOR family.</text>
</comment>
<evidence type="ECO:0000259" key="13">
    <source>
        <dbReference type="SMART" id="SM00756"/>
    </source>
</evidence>
<evidence type="ECO:0000256" key="7">
    <source>
        <dbReference type="ARBA" id="ARBA00022989"/>
    </source>
</evidence>
<evidence type="ECO:0000256" key="4">
    <source>
        <dbReference type="ARBA" id="ARBA00022692"/>
    </source>
</evidence>
<feature type="transmembrane region" description="Helical" evidence="12">
    <location>
        <begin position="135"/>
        <end position="155"/>
    </location>
</feature>
<dbReference type="InterPro" id="IPR038354">
    <property type="entry name" value="VKOR_sf"/>
</dbReference>
<dbReference type="SMART" id="SM00756">
    <property type="entry name" value="VKc"/>
    <property type="match status" value="1"/>
</dbReference>